<dbReference type="InterPro" id="IPR000210">
    <property type="entry name" value="BTB/POZ_dom"/>
</dbReference>
<dbReference type="Gene3D" id="3.30.710.10">
    <property type="entry name" value="Potassium Channel Kv1.1, Chain A"/>
    <property type="match status" value="1"/>
</dbReference>
<dbReference type="SUPFAM" id="SSF54695">
    <property type="entry name" value="POZ domain"/>
    <property type="match status" value="1"/>
</dbReference>
<gene>
    <name evidence="2" type="ORF">R3P38DRAFT_2588728</name>
</gene>
<dbReference type="EMBL" id="JAWWNJ010000233">
    <property type="protein sequence ID" value="KAK6969094.1"/>
    <property type="molecule type" value="Genomic_DNA"/>
</dbReference>
<comment type="caution">
    <text evidence="2">The sequence shown here is derived from an EMBL/GenBank/DDBJ whole genome shotgun (WGS) entry which is preliminary data.</text>
</comment>
<feature type="domain" description="BTB" evidence="1">
    <location>
        <begin position="49"/>
        <end position="156"/>
    </location>
</feature>
<dbReference type="Proteomes" id="UP001362999">
    <property type="component" value="Unassembled WGS sequence"/>
</dbReference>
<organism evidence="2 3">
    <name type="scientific">Favolaschia claudopus</name>
    <dbReference type="NCBI Taxonomy" id="2862362"/>
    <lineage>
        <taxon>Eukaryota</taxon>
        <taxon>Fungi</taxon>
        <taxon>Dikarya</taxon>
        <taxon>Basidiomycota</taxon>
        <taxon>Agaricomycotina</taxon>
        <taxon>Agaricomycetes</taxon>
        <taxon>Agaricomycetidae</taxon>
        <taxon>Agaricales</taxon>
        <taxon>Marasmiineae</taxon>
        <taxon>Mycenaceae</taxon>
        <taxon>Favolaschia</taxon>
    </lineage>
</organism>
<accession>A0AAV9Z2B2</accession>
<dbReference type="SMART" id="SM00225">
    <property type="entry name" value="BTB"/>
    <property type="match status" value="1"/>
</dbReference>
<evidence type="ECO:0000259" key="1">
    <source>
        <dbReference type="SMART" id="SM00225"/>
    </source>
</evidence>
<evidence type="ECO:0000313" key="2">
    <source>
        <dbReference type="EMBL" id="KAK6969094.1"/>
    </source>
</evidence>
<dbReference type="AlphaFoldDB" id="A0AAV9Z2B2"/>
<reference evidence="2 3" key="1">
    <citation type="journal article" date="2024" name="J Genomics">
        <title>Draft genome sequencing and assembly of Favolaschia claudopus CIRM-BRFM 2984 isolated from oak limbs.</title>
        <authorList>
            <person name="Navarro D."/>
            <person name="Drula E."/>
            <person name="Chaduli D."/>
            <person name="Cazenave R."/>
            <person name="Ahrendt S."/>
            <person name="Wang J."/>
            <person name="Lipzen A."/>
            <person name="Daum C."/>
            <person name="Barry K."/>
            <person name="Grigoriev I.V."/>
            <person name="Favel A."/>
            <person name="Rosso M.N."/>
            <person name="Martin F."/>
        </authorList>
    </citation>
    <scope>NUCLEOTIDE SEQUENCE [LARGE SCALE GENOMIC DNA]</scope>
    <source>
        <strain evidence="2 3">CIRM-BRFM 2984</strain>
    </source>
</reference>
<dbReference type="InterPro" id="IPR011333">
    <property type="entry name" value="SKP1/BTB/POZ_sf"/>
</dbReference>
<keyword evidence="3" id="KW-1185">Reference proteome</keyword>
<protein>
    <recommendedName>
        <fullName evidence="1">BTB domain-containing protein</fullName>
    </recommendedName>
</protein>
<proteinExistence type="predicted"/>
<sequence length="331" mass="37590">MKRCLAGGAQSPDSSGCIADHENRVTVKFCFSTSKVSAGAARAFEFEDCGLIIQAENTLFRVSRDFLALQSPVFKDMLLLPPPKPTDMIDGCPFVILPDRAEDVTVFLKALIYYDFFVPHPGHATLPVVVSVLRMSDKYQVDALRKRALLHLSSVFPTTLLQYDALEIDRPSVSELPLVLSLARDLSIDWILPLALYWRCADLSKNCHEPLQYLSTSEQSQLLTASWTLATALSSKILDFLWPTVVAGHERCSASRFAWRRVAERWRQDSMPLEIWDEGCWNMLSEVCHHCLRNMKNQEQSTRQAVWDDLPHVFGLRAWSELEKMKTEALE</sequence>
<name>A0AAV9Z2B2_9AGAR</name>
<evidence type="ECO:0000313" key="3">
    <source>
        <dbReference type="Proteomes" id="UP001362999"/>
    </source>
</evidence>